<sequence>MSRRGRVTVGVLIGVFLLFTLMGWAVEVWTDWLWFDEVDYTQVYTGVLTTRILLFFAIGLAMAVVVGGNLYLAYRLRPLLRPHSAEQATLERYRMVLTPASAPGSRCFP</sequence>
<accession>A0A6F8Y6C2</accession>
<dbReference type="PANTHER" id="PTHR39344:SF1">
    <property type="entry name" value="UPF0182 PROTEIN SLL1060"/>
    <property type="match status" value="1"/>
</dbReference>
<evidence type="ECO:0000256" key="2">
    <source>
        <dbReference type="ARBA" id="ARBA00022692"/>
    </source>
</evidence>
<dbReference type="Proteomes" id="UP000502508">
    <property type="component" value="Chromosome"/>
</dbReference>
<reference evidence="6 7" key="1">
    <citation type="submission" date="2020-03" db="EMBL/GenBank/DDBJ databases">
        <title>Whole genome shotgun sequence of Phytohabitans flavus NBRC 107702.</title>
        <authorList>
            <person name="Komaki H."/>
            <person name="Tamura T."/>
        </authorList>
    </citation>
    <scope>NUCLEOTIDE SEQUENCE [LARGE SCALE GENOMIC DNA]</scope>
    <source>
        <strain evidence="6 7">NBRC 107702</strain>
    </source>
</reference>
<reference evidence="6 7" key="2">
    <citation type="submission" date="2020-03" db="EMBL/GenBank/DDBJ databases">
        <authorList>
            <person name="Ichikawa N."/>
            <person name="Kimura A."/>
            <person name="Kitahashi Y."/>
            <person name="Uohara A."/>
        </authorList>
    </citation>
    <scope>NUCLEOTIDE SEQUENCE [LARGE SCALE GENOMIC DNA]</scope>
    <source>
        <strain evidence="6 7">NBRC 107702</strain>
    </source>
</reference>
<keyword evidence="2 5" id="KW-0812">Transmembrane</keyword>
<gene>
    <name evidence="6" type="ORF">Pflav_079890</name>
</gene>
<dbReference type="AlphaFoldDB" id="A0A6F8Y6C2"/>
<evidence type="ECO:0000313" key="6">
    <source>
        <dbReference type="EMBL" id="BCB81579.1"/>
    </source>
</evidence>
<dbReference type="PANTHER" id="PTHR39344">
    <property type="entry name" value="UPF0182 PROTEIN SLL1060"/>
    <property type="match status" value="1"/>
</dbReference>
<feature type="transmembrane region" description="Helical" evidence="5">
    <location>
        <begin position="52"/>
        <end position="74"/>
    </location>
</feature>
<dbReference type="GO" id="GO:0005576">
    <property type="term" value="C:extracellular region"/>
    <property type="evidence" value="ECO:0007669"/>
    <property type="project" value="TreeGrafter"/>
</dbReference>
<keyword evidence="1" id="KW-1003">Cell membrane</keyword>
<dbReference type="InterPro" id="IPR005372">
    <property type="entry name" value="UPF0182"/>
</dbReference>
<evidence type="ECO:0000256" key="1">
    <source>
        <dbReference type="ARBA" id="ARBA00022475"/>
    </source>
</evidence>
<keyword evidence="4 5" id="KW-0472">Membrane</keyword>
<feature type="transmembrane region" description="Helical" evidence="5">
    <location>
        <begin position="7"/>
        <end position="26"/>
    </location>
</feature>
<evidence type="ECO:0000256" key="3">
    <source>
        <dbReference type="ARBA" id="ARBA00022989"/>
    </source>
</evidence>
<dbReference type="Pfam" id="PF03699">
    <property type="entry name" value="UPF0182"/>
    <property type="match status" value="1"/>
</dbReference>
<keyword evidence="7" id="KW-1185">Reference proteome</keyword>
<evidence type="ECO:0000256" key="5">
    <source>
        <dbReference type="SAM" id="Phobius"/>
    </source>
</evidence>
<name>A0A6F8Y6C2_9ACTN</name>
<dbReference type="KEGG" id="pfla:Pflav_079890"/>
<evidence type="ECO:0000256" key="4">
    <source>
        <dbReference type="ARBA" id="ARBA00023136"/>
    </source>
</evidence>
<proteinExistence type="predicted"/>
<evidence type="ECO:0000313" key="7">
    <source>
        <dbReference type="Proteomes" id="UP000502508"/>
    </source>
</evidence>
<dbReference type="GO" id="GO:0016020">
    <property type="term" value="C:membrane"/>
    <property type="evidence" value="ECO:0007669"/>
    <property type="project" value="InterPro"/>
</dbReference>
<keyword evidence="3 5" id="KW-1133">Transmembrane helix</keyword>
<organism evidence="6 7">
    <name type="scientific">Phytohabitans flavus</name>
    <dbReference type="NCBI Taxonomy" id="1076124"/>
    <lineage>
        <taxon>Bacteria</taxon>
        <taxon>Bacillati</taxon>
        <taxon>Actinomycetota</taxon>
        <taxon>Actinomycetes</taxon>
        <taxon>Micromonosporales</taxon>
        <taxon>Micromonosporaceae</taxon>
    </lineage>
</organism>
<dbReference type="EMBL" id="AP022870">
    <property type="protein sequence ID" value="BCB81579.1"/>
    <property type="molecule type" value="Genomic_DNA"/>
</dbReference>
<protein>
    <submittedName>
        <fullName evidence="6">Uncharacterized protein</fullName>
    </submittedName>
</protein>